<reference evidence="2 3" key="1">
    <citation type="submission" date="2024-10" db="EMBL/GenBank/DDBJ databases">
        <authorList>
            <person name="Kim D."/>
        </authorList>
    </citation>
    <scope>NUCLEOTIDE SEQUENCE [LARGE SCALE GENOMIC DNA]</scope>
    <source>
        <strain evidence="2">BH-2024</strain>
    </source>
</reference>
<dbReference type="AlphaFoldDB" id="A0ABD2LWZ2"/>
<dbReference type="SUPFAM" id="SSF56112">
    <property type="entry name" value="Protein kinase-like (PK-like)"/>
    <property type="match status" value="1"/>
</dbReference>
<dbReference type="PANTHER" id="PTHR10048:SF14">
    <property type="entry name" value="LD28067P"/>
    <property type="match status" value="1"/>
</dbReference>
<dbReference type="PANTHER" id="PTHR10048">
    <property type="entry name" value="PHOSPHATIDYLINOSITOL KINASE"/>
    <property type="match status" value="1"/>
</dbReference>
<proteinExistence type="predicted"/>
<evidence type="ECO:0000259" key="1">
    <source>
        <dbReference type="PROSITE" id="PS50290"/>
    </source>
</evidence>
<dbReference type="PROSITE" id="PS50290">
    <property type="entry name" value="PI3_4_KINASE_3"/>
    <property type="match status" value="1"/>
</dbReference>
<protein>
    <recommendedName>
        <fullName evidence="1">PI3K/PI4K catalytic domain-containing protein</fullName>
    </recommendedName>
</protein>
<evidence type="ECO:0000313" key="2">
    <source>
        <dbReference type="EMBL" id="KAL3119766.1"/>
    </source>
</evidence>
<accession>A0ABD2LWZ2</accession>
<keyword evidence="3" id="KW-1185">Reference proteome</keyword>
<dbReference type="InterPro" id="IPR000403">
    <property type="entry name" value="PI3/4_kinase_cat_dom"/>
</dbReference>
<dbReference type="EMBL" id="JBICBT010000234">
    <property type="protein sequence ID" value="KAL3119766.1"/>
    <property type="molecule type" value="Genomic_DNA"/>
</dbReference>
<evidence type="ECO:0000313" key="3">
    <source>
        <dbReference type="Proteomes" id="UP001620626"/>
    </source>
</evidence>
<feature type="domain" description="PI3K/PI4K catalytic" evidence="1">
    <location>
        <begin position="72"/>
        <end position="256"/>
    </location>
</feature>
<dbReference type="InterPro" id="IPR015433">
    <property type="entry name" value="PI3/4_kinase"/>
</dbReference>
<sequence length="256" mass="29033">MMDTLMETANRSLTNNSLSHLTSLDHCHALALSSKFDSASSPCRCRCFPLTTKVAKSREPKRRYAFELYWQLQPRNFTPKTHRSPIKLIINGKRGKFGVIYKAGDDLRQDAVVLQLVRAMNDIWLSVQLDLRMVLFRCLPTGSKKGLMIELVPSCKTLREIQIVSSGAVAVFKDEVLNELENVPAFVCRLVCGHLCAGYWRPAQRQHFGHVFHIDFGKYIGDWQMAAGFTWCATSDEIRGARSEDLSSFWGFLIGQ</sequence>
<organism evidence="2 3">
    <name type="scientific">Heterodera trifolii</name>
    <dbReference type="NCBI Taxonomy" id="157864"/>
    <lineage>
        <taxon>Eukaryota</taxon>
        <taxon>Metazoa</taxon>
        <taxon>Ecdysozoa</taxon>
        <taxon>Nematoda</taxon>
        <taxon>Chromadorea</taxon>
        <taxon>Rhabditida</taxon>
        <taxon>Tylenchina</taxon>
        <taxon>Tylenchomorpha</taxon>
        <taxon>Tylenchoidea</taxon>
        <taxon>Heteroderidae</taxon>
        <taxon>Heteroderinae</taxon>
        <taxon>Heterodera</taxon>
    </lineage>
</organism>
<gene>
    <name evidence="2" type="ORF">niasHT_006456</name>
</gene>
<comment type="caution">
    <text evidence="2">The sequence shown here is derived from an EMBL/GenBank/DDBJ whole genome shotgun (WGS) entry which is preliminary data.</text>
</comment>
<dbReference type="SMART" id="SM00146">
    <property type="entry name" value="PI3Kc"/>
    <property type="match status" value="1"/>
</dbReference>
<dbReference type="InterPro" id="IPR011009">
    <property type="entry name" value="Kinase-like_dom_sf"/>
</dbReference>
<dbReference type="Proteomes" id="UP001620626">
    <property type="component" value="Unassembled WGS sequence"/>
</dbReference>
<dbReference type="Gene3D" id="3.30.1010.10">
    <property type="entry name" value="Phosphatidylinositol 3-kinase Catalytic Subunit, Chain A, domain 4"/>
    <property type="match status" value="1"/>
</dbReference>
<dbReference type="Pfam" id="PF00454">
    <property type="entry name" value="PI3_PI4_kinase"/>
    <property type="match status" value="1"/>
</dbReference>
<name>A0ABD2LWZ2_9BILA</name>